<gene>
    <name evidence="2" type="ORF">SAMN05444167_1531</name>
</gene>
<dbReference type="AlphaFoldDB" id="A0A1G7IR16"/>
<feature type="transmembrane region" description="Helical" evidence="1">
    <location>
        <begin position="129"/>
        <end position="149"/>
    </location>
</feature>
<name>A0A1G7IR16_9BACT</name>
<dbReference type="OrthoDB" id="115249at2"/>
<protein>
    <submittedName>
        <fullName evidence="2">Uncharacterized protein</fullName>
    </submittedName>
</protein>
<reference evidence="2 3" key="1">
    <citation type="submission" date="2016-10" db="EMBL/GenBank/DDBJ databases">
        <authorList>
            <person name="de Groot N.N."/>
        </authorList>
    </citation>
    <scope>NUCLEOTIDE SEQUENCE [LARGE SCALE GENOMIC DNA]</scope>
    <source>
        <strain evidence="2 3">GAS232</strain>
    </source>
</reference>
<dbReference type="EMBL" id="LT629690">
    <property type="protein sequence ID" value="SDF14749.1"/>
    <property type="molecule type" value="Genomic_DNA"/>
</dbReference>
<organism evidence="2 3">
    <name type="scientific">Terriglobus roseus</name>
    <dbReference type="NCBI Taxonomy" id="392734"/>
    <lineage>
        <taxon>Bacteria</taxon>
        <taxon>Pseudomonadati</taxon>
        <taxon>Acidobacteriota</taxon>
        <taxon>Terriglobia</taxon>
        <taxon>Terriglobales</taxon>
        <taxon>Acidobacteriaceae</taxon>
        <taxon>Terriglobus</taxon>
    </lineage>
</organism>
<evidence type="ECO:0000256" key="1">
    <source>
        <dbReference type="SAM" id="Phobius"/>
    </source>
</evidence>
<accession>A0A1G7IR16</accession>
<feature type="transmembrane region" description="Helical" evidence="1">
    <location>
        <begin position="95"/>
        <end position="117"/>
    </location>
</feature>
<dbReference type="Proteomes" id="UP000182427">
    <property type="component" value="Chromosome I"/>
</dbReference>
<keyword evidence="1" id="KW-0812">Transmembrane</keyword>
<evidence type="ECO:0000313" key="3">
    <source>
        <dbReference type="Proteomes" id="UP000182427"/>
    </source>
</evidence>
<evidence type="ECO:0000313" key="2">
    <source>
        <dbReference type="EMBL" id="SDF14749.1"/>
    </source>
</evidence>
<keyword evidence="1" id="KW-1133">Transmembrane helix</keyword>
<sequence>MPELKSSHDPRIVLPPPRLHWGWVLALSVLTRSYFNSIWMIVLANWVRKVTGRKDALIWTIVNVAVIPAVFLIAVMVGATIGLMSRGQGIGDTRVLYYSLIAFGMIAVLGSYTTAAFKLRSALEEATVGLAFGGVMTFLFSGTYFQYFLHDYVVPDAEELYGALPTPPAYVPPPTV</sequence>
<proteinExistence type="predicted"/>
<feature type="transmembrane region" description="Helical" evidence="1">
    <location>
        <begin position="56"/>
        <end position="83"/>
    </location>
</feature>
<keyword evidence="3" id="KW-1185">Reference proteome</keyword>
<keyword evidence="1" id="KW-0472">Membrane</keyword>
<feature type="transmembrane region" description="Helical" evidence="1">
    <location>
        <begin position="20"/>
        <end position="44"/>
    </location>
</feature>
<dbReference type="RefSeq" id="WP_156785048.1">
    <property type="nucleotide sequence ID" value="NZ_LT629690.1"/>
</dbReference>